<dbReference type="AlphaFoldDB" id="A0A553PCP1"/>
<dbReference type="SUPFAM" id="SSF50129">
    <property type="entry name" value="GroES-like"/>
    <property type="match status" value="1"/>
</dbReference>
<proteinExistence type="predicted"/>
<dbReference type="Proteomes" id="UP000318571">
    <property type="component" value="Chromosome 2"/>
</dbReference>
<sequence>MLYSLYQRPLASVPHLIRTRVAPSRSACSVPWPHCRFSSSSRQPHNMSRSMKAVRVHQFGGPEVLQVESNQPLTILSPTQVLVRVMYAGVNPVETYIREGQYSRLPELPYTPGSDAAGYVDEVGSGVTDLQVGQRVFVTGRNSGSYAEYIQVESTYVFPLHERLSFAQGAALGVPYFTAYKALIMGAQARPGEIVLIHGASGAVGTAAVQIARALGTTVVGTAGTKDGMDVVTECGAHHVFNHNHKSYEKKMVDHIGGEGFDVIIEHLANINLGHDLQMLKPGARVMVVGCRGAVNINPRHLMLPEASIKGVQLGATPPNQYKEMGAAIVAGIEAGWVNPVINREYDMTEVQQIHHDIVHSKGAKGKLVLKVTHE</sequence>
<evidence type="ECO:0000256" key="1">
    <source>
        <dbReference type="ARBA" id="ARBA00022857"/>
    </source>
</evidence>
<dbReference type="InterPro" id="IPR013154">
    <property type="entry name" value="ADH-like_N"/>
</dbReference>
<reference evidence="3 4" key="1">
    <citation type="journal article" date="2018" name="Nat. Ecol. Evol.">
        <title>Genomic signatures of mitonuclear coevolution across populations of Tigriopus californicus.</title>
        <authorList>
            <person name="Barreto F.S."/>
            <person name="Watson E.T."/>
            <person name="Lima T.G."/>
            <person name="Willett C.S."/>
            <person name="Edmands S."/>
            <person name="Li W."/>
            <person name="Burton R.S."/>
        </authorList>
    </citation>
    <scope>NUCLEOTIDE SEQUENCE [LARGE SCALE GENOMIC DNA]</scope>
    <source>
        <strain evidence="3 4">San Diego</strain>
    </source>
</reference>
<dbReference type="STRING" id="6832.A0A553PCP1"/>
<evidence type="ECO:0000313" key="3">
    <source>
        <dbReference type="EMBL" id="TRY75456.1"/>
    </source>
</evidence>
<dbReference type="GO" id="GO:0005829">
    <property type="term" value="C:cytosol"/>
    <property type="evidence" value="ECO:0007669"/>
    <property type="project" value="TreeGrafter"/>
</dbReference>
<dbReference type="OMA" id="KGMTAHY"/>
<dbReference type="Pfam" id="PF00107">
    <property type="entry name" value="ADH_zinc_N"/>
    <property type="match status" value="1"/>
</dbReference>
<dbReference type="GO" id="GO:0003730">
    <property type="term" value="F:mRNA 3'-UTR binding"/>
    <property type="evidence" value="ECO:0007669"/>
    <property type="project" value="TreeGrafter"/>
</dbReference>
<organism evidence="3 4">
    <name type="scientific">Tigriopus californicus</name>
    <name type="common">Marine copepod</name>
    <dbReference type="NCBI Taxonomy" id="6832"/>
    <lineage>
        <taxon>Eukaryota</taxon>
        <taxon>Metazoa</taxon>
        <taxon>Ecdysozoa</taxon>
        <taxon>Arthropoda</taxon>
        <taxon>Crustacea</taxon>
        <taxon>Multicrustacea</taxon>
        <taxon>Hexanauplia</taxon>
        <taxon>Copepoda</taxon>
        <taxon>Harpacticoida</taxon>
        <taxon>Harpacticidae</taxon>
        <taxon>Tigriopus</taxon>
    </lineage>
</organism>
<dbReference type="SUPFAM" id="SSF51735">
    <property type="entry name" value="NAD(P)-binding Rossmann-fold domains"/>
    <property type="match status" value="1"/>
</dbReference>
<dbReference type="EMBL" id="VCGU01000005">
    <property type="protein sequence ID" value="TRY75456.1"/>
    <property type="molecule type" value="Genomic_DNA"/>
</dbReference>
<dbReference type="SMART" id="SM00829">
    <property type="entry name" value="PKS_ER"/>
    <property type="match status" value="1"/>
</dbReference>
<keyword evidence="4" id="KW-1185">Reference proteome</keyword>
<keyword evidence="1" id="KW-0521">NADP</keyword>
<dbReference type="PANTHER" id="PTHR44154">
    <property type="entry name" value="QUINONE OXIDOREDUCTASE"/>
    <property type="match status" value="1"/>
</dbReference>
<dbReference type="OrthoDB" id="203908at2759"/>
<dbReference type="InterPro" id="IPR013149">
    <property type="entry name" value="ADH-like_C"/>
</dbReference>
<feature type="domain" description="Enoyl reductase (ER)" evidence="2">
    <location>
        <begin position="60"/>
        <end position="370"/>
    </location>
</feature>
<dbReference type="GO" id="GO:0003960">
    <property type="term" value="F:quinone reductase (NADPH) activity"/>
    <property type="evidence" value="ECO:0007669"/>
    <property type="project" value="TreeGrafter"/>
</dbReference>
<dbReference type="GO" id="GO:0070402">
    <property type="term" value="F:NADPH binding"/>
    <property type="evidence" value="ECO:0007669"/>
    <property type="project" value="TreeGrafter"/>
</dbReference>
<protein>
    <recommendedName>
        <fullName evidence="2">Enoyl reductase (ER) domain-containing protein</fullName>
    </recommendedName>
</protein>
<dbReference type="Gene3D" id="3.90.180.10">
    <property type="entry name" value="Medium-chain alcohol dehydrogenases, catalytic domain"/>
    <property type="match status" value="1"/>
</dbReference>
<dbReference type="InterPro" id="IPR051603">
    <property type="entry name" value="Zinc-ADH_QOR/CCCR"/>
</dbReference>
<gene>
    <name evidence="3" type="ORF">TCAL_07106</name>
</gene>
<dbReference type="InterPro" id="IPR011032">
    <property type="entry name" value="GroES-like_sf"/>
</dbReference>
<dbReference type="InterPro" id="IPR020843">
    <property type="entry name" value="ER"/>
</dbReference>
<dbReference type="Gene3D" id="3.40.50.720">
    <property type="entry name" value="NAD(P)-binding Rossmann-like Domain"/>
    <property type="match status" value="1"/>
</dbReference>
<dbReference type="CDD" id="cd08253">
    <property type="entry name" value="zeta_crystallin"/>
    <property type="match status" value="1"/>
</dbReference>
<dbReference type="Pfam" id="PF08240">
    <property type="entry name" value="ADH_N"/>
    <property type="match status" value="1"/>
</dbReference>
<evidence type="ECO:0000313" key="4">
    <source>
        <dbReference type="Proteomes" id="UP000318571"/>
    </source>
</evidence>
<accession>A0A553PCP1</accession>
<name>A0A553PCP1_TIGCA</name>
<dbReference type="InterPro" id="IPR036291">
    <property type="entry name" value="NAD(P)-bd_dom_sf"/>
</dbReference>
<dbReference type="PANTHER" id="PTHR44154:SF1">
    <property type="entry name" value="QUINONE OXIDOREDUCTASE"/>
    <property type="match status" value="1"/>
</dbReference>
<evidence type="ECO:0000259" key="2">
    <source>
        <dbReference type="SMART" id="SM00829"/>
    </source>
</evidence>
<comment type="caution">
    <text evidence="3">The sequence shown here is derived from an EMBL/GenBank/DDBJ whole genome shotgun (WGS) entry which is preliminary data.</text>
</comment>
<dbReference type="FunFam" id="3.40.50.720:FF:000244">
    <property type="entry name" value="quinone oxidoreductase"/>
    <property type="match status" value="1"/>
</dbReference>